<dbReference type="PANTHER" id="PTHR46193:SF18">
    <property type="entry name" value="HEXITOL PHOSPHATASE B"/>
    <property type="match status" value="1"/>
</dbReference>
<dbReference type="Gene3D" id="3.40.50.1000">
    <property type="entry name" value="HAD superfamily/HAD-like"/>
    <property type="match status" value="1"/>
</dbReference>
<keyword evidence="5" id="KW-0119">Carbohydrate metabolism</keyword>
<dbReference type="AlphaFoldDB" id="Q30YC6"/>
<dbReference type="SFLD" id="SFLDS00003">
    <property type="entry name" value="Haloacid_Dehalogenase"/>
    <property type="match status" value="1"/>
</dbReference>
<comment type="similarity">
    <text evidence="2">Belongs to the HAD-like hydrolase superfamily. CbbY/CbbZ/Gph/YieH family.</text>
</comment>
<sequence>MPQAVIFDMDGVLLDSEPMHMQVQDNMAAELGFKMTRAEHLAFVGISPLATWEQLCARHGLPQNPQELAEEQGRRYLAQALEKAVPRAGLLPLLDYLQARDKPLAVASSNQRETVDAVLGKLGVRDFFRAVVTGSDAERSKPWPDIFLKAARLLRALPADCLVIEDAATGVAAARSAGMRCIGLCVPDAPFQDLSSADITVSSLDEIIPLLENKSCRCG</sequence>
<dbReference type="InterPro" id="IPR023198">
    <property type="entry name" value="PGP-like_dom2"/>
</dbReference>
<evidence type="ECO:0000256" key="1">
    <source>
        <dbReference type="ARBA" id="ARBA00001946"/>
    </source>
</evidence>
<dbReference type="SUPFAM" id="SSF56784">
    <property type="entry name" value="HAD-like"/>
    <property type="match status" value="1"/>
</dbReference>
<dbReference type="HOGENOM" id="CLU_045011_13_2_7"/>
<organism evidence="6 7">
    <name type="scientific">Oleidesulfovibrio alaskensis (strain ATCC BAA-1058 / DSM 17464 / G20)</name>
    <name type="common">Desulfovibrio alaskensis</name>
    <dbReference type="NCBI Taxonomy" id="207559"/>
    <lineage>
        <taxon>Bacteria</taxon>
        <taxon>Pseudomonadati</taxon>
        <taxon>Thermodesulfobacteriota</taxon>
        <taxon>Desulfovibrionia</taxon>
        <taxon>Desulfovibrionales</taxon>
        <taxon>Desulfovibrionaceae</taxon>
        <taxon>Oleidesulfovibrio</taxon>
    </lineage>
</organism>
<dbReference type="InterPro" id="IPR036412">
    <property type="entry name" value="HAD-like_sf"/>
</dbReference>
<accession>Q30YC6</accession>
<dbReference type="STRING" id="207559.Dde_2523"/>
<dbReference type="Gene3D" id="1.10.150.240">
    <property type="entry name" value="Putative phosphatase, domain 2"/>
    <property type="match status" value="1"/>
</dbReference>
<proteinExistence type="inferred from homology"/>
<dbReference type="eggNOG" id="COG0637">
    <property type="taxonomic scope" value="Bacteria"/>
</dbReference>
<evidence type="ECO:0000256" key="4">
    <source>
        <dbReference type="ARBA" id="ARBA00022842"/>
    </source>
</evidence>
<dbReference type="InterPro" id="IPR006439">
    <property type="entry name" value="HAD-SF_hydro_IA"/>
</dbReference>
<dbReference type="SFLD" id="SFLDG01129">
    <property type="entry name" value="C1.5:_HAD__Beta-PGM__Phosphata"/>
    <property type="match status" value="1"/>
</dbReference>
<dbReference type="PANTHER" id="PTHR46193">
    <property type="entry name" value="6-PHOSPHOGLUCONATE PHOSPHATASE"/>
    <property type="match status" value="1"/>
</dbReference>
<evidence type="ECO:0000313" key="6">
    <source>
        <dbReference type="EMBL" id="ABB39320.1"/>
    </source>
</evidence>
<dbReference type="EMBL" id="CP000112">
    <property type="protein sequence ID" value="ABB39320.1"/>
    <property type="molecule type" value="Genomic_DNA"/>
</dbReference>
<dbReference type="GO" id="GO:0016787">
    <property type="term" value="F:hydrolase activity"/>
    <property type="evidence" value="ECO:0007669"/>
    <property type="project" value="UniProtKB-KW"/>
</dbReference>
<reference evidence="6 7" key="1">
    <citation type="journal article" date="2011" name="J. Bacteriol.">
        <title>Complete genome sequence and updated annotation of Desulfovibrio alaskensis G20.</title>
        <authorList>
            <person name="Hauser L.J."/>
            <person name="Land M.L."/>
            <person name="Brown S.D."/>
            <person name="Larimer F."/>
            <person name="Keller K.L."/>
            <person name="Rapp-Giles B.J."/>
            <person name="Price M.N."/>
            <person name="Lin M."/>
            <person name="Bruce D.C."/>
            <person name="Detter J.C."/>
            <person name="Tapia R."/>
            <person name="Han C.S."/>
            <person name="Goodwin L.A."/>
            <person name="Cheng J.F."/>
            <person name="Pitluck S."/>
            <person name="Copeland A."/>
            <person name="Lucas S."/>
            <person name="Nolan M."/>
            <person name="Lapidus A.L."/>
            <person name="Palumbo A.V."/>
            <person name="Wall J.D."/>
        </authorList>
    </citation>
    <scope>NUCLEOTIDE SEQUENCE [LARGE SCALE GENOMIC DNA]</scope>
    <source>
        <strain evidence="7">ATCC BAA 1058 / DSM 17464 / G20</strain>
    </source>
</reference>
<dbReference type="Pfam" id="PF13419">
    <property type="entry name" value="HAD_2"/>
    <property type="match status" value="1"/>
</dbReference>
<dbReference type="InterPro" id="IPR023214">
    <property type="entry name" value="HAD_sf"/>
</dbReference>
<name>Q30YC6_OLEA2</name>
<evidence type="ECO:0000256" key="5">
    <source>
        <dbReference type="ARBA" id="ARBA00023277"/>
    </source>
</evidence>
<keyword evidence="4" id="KW-0460">Magnesium</keyword>
<protein>
    <submittedName>
        <fullName evidence="6">HAD-superfamily hydrolase, subfamily IA, variant 3</fullName>
    </submittedName>
</protein>
<gene>
    <name evidence="6" type="ordered locus">Dde_2523</name>
</gene>
<dbReference type="Proteomes" id="UP000002710">
    <property type="component" value="Chromosome"/>
</dbReference>
<evidence type="ECO:0000256" key="3">
    <source>
        <dbReference type="ARBA" id="ARBA00022723"/>
    </source>
</evidence>
<keyword evidence="6" id="KW-0378">Hydrolase</keyword>
<dbReference type="NCBIfam" id="TIGR01509">
    <property type="entry name" value="HAD-SF-IA-v3"/>
    <property type="match status" value="1"/>
</dbReference>
<dbReference type="RefSeq" id="WP_011368374.1">
    <property type="nucleotide sequence ID" value="NC_007519.1"/>
</dbReference>
<keyword evidence="7" id="KW-1185">Reference proteome</keyword>
<dbReference type="GO" id="GO:0046872">
    <property type="term" value="F:metal ion binding"/>
    <property type="evidence" value="ECO:0007669"/>
    <property type="project" value="UniProtKB-KW"/>
</dbReference>
<comment type="cofactor">
    <cofactor evidence="1">
        <name>Mg(2+)</name>
        <dbReference type="ChEBI" id="CHEBI:18420"/>
    </cofactor>
</comment>
<dbReference type="KEGG" id="dde:Dde_2523"/>
<dbReference type="InterPro" id="IPR041492">
    <property type="entry name" value="HAD_2"/>
</dbReference>
<evidence type="ECO:0000313" key="7">
    <source>
        <dbReference type="Proteomes" id="UP000002710"/>
    </source>
</evidence>
<keyword evidence="3" id="KW-0479">Metal-binding</keyword>
<dbReference type="InterPro" id="IPR051600">
    <property type="entry name" value="Beta-PGM-like"/>
</dbReference>
<dbReference type="SFLD" id="SFLDG01135">
    <property type="entry name" value="C1.5.6:_HAD__Beta-PGM__Phospha"/>
    <property type="match status" value="1"/>
</dbReference>
<evidence type="ECO:0000256" key="2">
    <source>
        <dbReference type="ARBA" id="ARBA00006171"/>
    </source>
</evidence>